<dbReference type="Gene3D" id="3.40.140.10">
    <property type="entry name" value="Cytidine Deaminase, domain 2"/>
    <property type="match status" value="1"/>
</dbReference>
<evidence type="ECO:0000256" key="5">
    <source>
        <dbReference type="ARBA" id="ARBA00023049"/>
    </source>
</evidence>
<dbReference type="Pfam" id="PF14464">
    <property type="entry name" value="Prok-JAB"/>
    <property type="match status" value="1"/>
</dbReference>
<dbReference type="InterPro" id="IPR051929">
    <property type="entry name" value="VirAsm_ModProt"/>
</dbReference>
<dbReference type="InterPro" id="IPR028090">
    <property type="entry name" value="JAB_dom_prok"/>
</dbReference>
<keyword evidence="5" id="KW-0482">Metalloprotease</keyword>
<dbReference type="SUPFAM" id="SSF102712">
    <property type="entry name" value="JAB1/MPN domain"/>
    <property type="match status" value="1"/>
</dbReference>
<dbReference type="PANTHER" id="PTHR34858">
    <property type="entry name" value="CYSO-CYSTEINE PEPTIDASE"/>
    <property type="match status" value="1"/>
</dbReference>
<feature type="domain" description="JAB" evidence="6">
    <location>
        <begin position="20"/>
        <end position="131"/>
    </location>
</feature>
<dbReference type="GO" id="GO:0006508">
    <property type="term" value="P:proteolysis"/>
    <property type="evidence" value="ECO:0007669"/>
    <property type="project" value="UniProtKB-KW"/>
</dbReference>
<evidence type="ECO:0000256" key="4">
    <source>
        <dbReference type="ARBA" id="ARBA00022833"/>
    </source>
</evidence>
<keyword evidence="1" id="KW-0645">Protease</keyword>
<keyword evidence="2" id="KW-0479">Metal-binding</keyword>
<reference evidence="7" key="1">
    <citation type="submission" date="2020-09" db="EMBL/GenBank/DDBJ databases">
        <title>A novel bacterium of genus Paenibacillus, isolated from South China Sea.</title>
        <authorList>
            <person name="Huang H."/>
            <person name="Mo K."/>
            <person name="Hu Y."/>
        </authorList>
    </citation>
    <scope>NUCLEOTIDE SEQUENCE</scope>
    <source>
        <strain evidence="7">IB182496</strain>
    </source>
</reference>
<evidence type="ECO:0000256" key="1">
    <source>
        <dbReference type="ARBA" id="ARBA00022670"/>
    </source>
</evidence>
<protein>
    <submittedName>
        <fullName evidence="7">M67 family metallopeptidase</fullName>
    </submittedName>
</protein>
<accession>A0A927BV57</accession>
<dbReference type="EMBL" id="JACXIZ010000020">
    <property type="protein sequence ID" value="MBD2846054.1"/>
    <property type="molecule type" value="Genomic_DNA"/>
</dbReference>
<evidence type="ECO:0000259" key="6">
    <source>
        <dbReference type="Pfam" id="PF14464"/>
    </source>
</evidence>
<dbReference type="RefSeq" id="WP_190918163.1">
    <property type="nucleotide sequence ID" value="NZ_JACXIZ010000020.1"/>
</dbReference>
<dbReference type="GO" id="GO:0008235">
    <property type="term" value="F:metalloexopeptidase activity"/>
    <property type="evidence" value="ECO:0007669"/>
    <property type="project" value="TreeGrafter"/>
</dbReference>
<keyword evidence="3" id="KW-0378">Hydrolase</keyword>
<name>A0A927BV57_9BACL</name>
<keyword evidence="4" id="KW-0862">Zinc</keyword>
<organism evidence="7 8">
    <name type="scientific">Paenibacillus sabuli</name>
    <dbReference type="NCBI Taxonomy" id="2772509"/>
    <lineage>
        <taxon>Bacteria</taxon>
        <taxon>Bacillati</taxon>
        <taxon>Bacillota</taxon>
        <taxon>Bacilli</taxon>
        <taxon>Bacillales</taxon>
        <taxon>Paenibacillaceae</taxon>
        <taxon>Paenibacillus</taxon>
    </lineage>
</organism>
<gene>
    <name evidence="7" type="ORF">IDH44_12690</name>
</gene>
<dbReference type="Proteomes" id="UP000621560">
    <property type="component" value="Unassembled WGS sequence"/>
</dbReference>
<sequence length="153" mass="16809">MRHANEWNAALEPVRIAATAYADMLEQCRAALPYEACGLLAASGSHGEAPGLIDRALPVRNCSRTPQTAFRFAPEDWIRQTYAIRSQGWQLVGLYHSHPLAAPRPSTADWLGWPEAGSLTCWIIGPSADEAPEARVYRRGPNAFEPIPFAVAR</sequence>
<comment type="caution">
    <text evidence="7">The sequence shown here is derived from an EMBL/GenBank/DDBJ whole genome shotgun (WGS) entry which is preliminary data.</text>
</comment>
<dbReference type="PANTHER" id="PTHR34858:SF1">
    <property type="entry name" value="CYSO-CYSTEINE PEPTIDASE"/>
    <property type="match status" value="1"/>
</dbReference>
<evidence type="ECO:0000313" key="8">
    <source>
        <dbReference type="Proteomes" id="UP000621560"/>
    </source>
</evidence>
<keyword evidence="8" id="KW-1185">Reference proteome</keyword>
<proteinExistence type="predicted"/>
<dbReference type="CDD" id="cd08070">
    <property type="entry name" value="MPN_like"/>
    <property type="match status" value="1"/>
</dbReference>
<evidence type="ECO:0000313" key="7">
    <source>
        <dbReference type="EMBL" id="MBD2846054.1"/>
    </source>
</evidence>
<evidence type="ECO:0000256" key="2">
    <source>
        <dbReference type="ARBA" id="ARBA00022723"/>
    </source>
</evidence>
<evidence type="ECO:0000256" key="3">
    <source>
        <dbReference type="ARBA" id="ARBA00022801"/>
    </source>
</evidence>
<dbReference type="AlphaFoldDB" id="A0A927BV57"/>
<dbReference type="GO" id="GO:0008270">
    <property type="term" value="F:zinc ion binding"/>
    <property type="evidence" value="ECO:0007669"/>
    <property type="project" value="TreeGrafter"/>
</dbReference>